<reference evidence="5 6" key="1">
    <citation type="submission" date="2019-03" db="EMBL/GenBank/DDBJ databases">
        <title>Rhodosporidium diobovatum UCD-FST 08-225 genome sequencing, assembly, and annotation.</title>
        <authorList>
            <person name="Fakankun I.U."/>
            <person name="Fristensky B."/>
            <person name="Levin D.B."/>
        </authorList>
    </citation>
    <scope>NUCLEOTIDE SEQUENCE [LARGE SCALE GENOMIC DNA]</scope>
    <source>
        <strain evidence="5 6">UCD-FST 08-225</strain>
    </source>
</reference>
<dbReference type="Gene3D" id="3.40.50.880">
    <property type="match status" value="1"/>
</dbReference>
<dbReference type="EMBL" id="SOZI01000026">
    <property type="protein sequence ID" value="TNY22349.1"/>
    <property type="molecule type" value="Genomic_DNA"/>
</dbReference>
<dbReference type="EC" id="4.2.1.130" evidence="1"/>
<feature type="compositionally biased region" description="Basic and acidic residues" evidence="3">
    <location>
        <begin position="45"/>
        <end position="59"/>
    </location>
</feature>
<comment type="catalytic activity">
    <reaction evidence="2">
        <text>methylglyoxal + H2O = (R)-lactate + H(+)</text>
        <dbReference type="Rhea" id="RHEA:27754"/>
        <dbReference type="ChEBI" id="CHEBI:15377"/>
        <dbReference type="ChEBI" id="CHEBI:15378"/>
        <dbReference type="ChEBI" id="CHEBI:16004"/>
        <dbReference type="ChEBI" id="CHEBI:17158"/>
        <dbReference type="EC" id="4.2.1.130"/>
    </reaction>
</comment>
<dbReference type="InterPro" id="IPR029062">
    <property type="entry name" value="Class_I_gatase-like"/>
</dbReference>
<keyword evidence="5" id="KW-0808">Transferase</keyword>
<dbReference type="GO" id="GO:0005634">
    <property type="term" value="C:nucleus"/>
    <property type="evidence" value="ECO:0007669"/>
    <property type="project" value="TreeGrafter"/>
</dbReference>
<dbReference type="STRING" id="5288.A0A5C5G1N2"/>
<dbReference type="OrthoDB" id="543156at2759"/>
<feature type="compositionally biased region" description="Polar residues" evidence="3">
    <location>
        <begin position="153"/>
        <end position="165"/>
    </location>
</feature>
<dbReference type="GO" id="GO:0019172">
    <property type="term" value="F:glyoxalase III activity"/>
    <property type="evidence" value="ECO:0007669"/>
    <property type="project" value="UniProtKB-EC"/>
</dbReference>
<dbReference type="GO" id="GO:0016740">
    <property type="term" value="F:transferase activity"/>
    <property type="evidence" value="ECO:0007669"/>
    <property type="project" value="UniProtKB-KW"/>
</dbReference>
<feature type="compositionally biased region" description="Basic and acidic residues" evidence="3">
    <location>
        <begin position="136"/>
        <end position="146"/>
    </location>
</feature>
<dbReference type="Pfam" id="PF01965">
    <property type="entry name" value="DJ-1_PfpI"/>
    <property type="match status" value="1"/>
</dbReference>
<dbReference type="PANTHER" id="PTHR48094:SF12">
    <property type="entry name" value="PARKINSON DISEASE PROTEIN 7 HOMOLOG"/>
    <property type="match status" value="1"/>
</dbReference>
<protein>
    <recommendedName>
        <fullName evidence="1">D-lactate dehydratase</fullName>
        <ecNumber evidence="1">4.2.1.130</ecNumber>
    </recommendedName>
</protein>
<feature type="region of interest" description="Disordered" evidence="3">
    <location>
        <begin position="1"/>
        <end position="201"/>
    </location>
</feature>
<dbReference type="SUPFAM" id="SSF52317">
    <property type="entry name" value="Class I glutamine amidotransferase-like"/>
    <property type="match status" value="1"/>
</dbReference>
<dbReference type="Proteomes" id="UP000311382">
    <property type="component" value="Unassembled WGS sequence"/>
</dbReference>
<dbReference type="CDD" id="cd03135">
    <property type="entry name" value="GATase1_DJ-1"/>
    <property type="match status" value="1"/>
</dbReference>
<dbReference type="InterPro" id="IPR006287">
    <property type="entry name" value="DJ-1"/>
</dbReference>
<feature type="domain" description="DJ-1/PfpI" evidence="4">
    <location>
        <begin position="263"/>
        <end position="440"/>
    </location>
</feature>
<proteinExistence type="predicted"/>
<dbReference type="GO" id="GO:1903189">
    <property type="term" value="P:glyoxal metabolic process"/>
    <property type="evidence" value="ECO:0007669"/>
    <property type="project" value="TreeGrafter"/>
</dbReference>
<evidence type="ECO:0000313" key="5">
    <source>
        <dbReference type="EMBL" id="TNY22349.1"/>
    </source>
</evidence>
<evidence type="ECO:0000313" key="6">
    <source>
        <dbReference type="Proteomes" id="UP000311382"/>
    </source>
</evidence>
<dbReference type="InterPro" id="IPR050325">
    <property type="entry name" value="Prot/Nucl_acid_deglycase"/>
</dbReference>
<dbReference type="PANTHER" id="PTHR48094">
    <property type="entry name" value="PROTEIN/NUCLEIC ACID DEGLYCASE DJ-1-RELATED"/>
    <property type="match status" value="1"/>
</dbReference>
<evidence type="ECO:0000259" key="4">
    <source>
        <dbReference type="Pfam" id="PF01965"/>
    </source>
</evidence>
<evidence type="ECO:0000256" key="2">
    <source>
        <dbReference type="ARBA" id="ARBA00048082"/>
    </source>
</evidence>
<dbReference type="InterPro" id="IPR002818">
    <property type="entry name" value="DJ-1/PfpI"/>
</dbReference>
<keyword evidence="5" id="KW-0315">Glutamine amidotransferase</keyword>
<evidence type="ECO:0000256" key="3">
    <source>
        <dbReference type="SAM" id="MobiDB-lite"/>
    </source>
</evidence>
<gene>
    <name evidence="5" type="ORF">DMC30DRAFT_147381</name>
</gene>
<dbReference type="GO" id="GO:0005739">
    <property type="term" value="C:mitochondrion"/>
    <property type="evidence" value="ECO:0007669"/>
    <property type="project" value="TreeGrafter"/>
</dbReference>
<feature type="compositionally biased region" description="Basic and acidic residues" evidence="3">
    <location>
        <begin position="178"/>
        <end position="194"/>
    </location>
</feature>
<sequence>MTTPPREGTFKRLVRSLSRSGNGPKSPGNERPPAAPRRASSRSNKRQDDIRRFAPKGDENVPPLPSPHNGVSYSTSPPPDSYFPPPPLEVLDDTEASGRGRHPETYGARAFDIGIADGGHSAPGVTFAPSSVGSENKIRPDSELEGWRPPVRRTTSQRVKRQPSNGAAAGLSRQRSTRAADKDKDKDKDRREDDAAQLARGVETVTIGDRTVDAGERRGVTLEDTPLSRNASTGGANVKRAASVFTKRAGKPFEPPTKGLDDKAVLVLCADGTEEIELVTVYDVLVRASLAPVLVSVSPQFSPSHSLPHMTLSRGARILADTTWEHLEAKQPEVLATYFDAVCVPGGAKGAERLSADKGVQRLLRDYYDEGKLVACICAGSLAAQSAGIGLGGRITSHPSVRAQLERDYAYVEERVVVEGNLVTSRGPGTALEWALTVVELVAGKERRDEVAGPMCL</sequence>
<dbReference type="NCBIfam" id="TIGR01383">
    <property type="entry name" value="not_thiJ"/>
    <property type="match status" value="1"/>
</dbReference>
<dbReference type="AlphaFoldDB" id="A0A5C5G1N2"/>
<comment type="caution">
    <text evidence="5">The sequence shown here is derived from an EMBL/GenBank/DDBJ whole genome shotgun (WGS) entry which is preliminary data.</text>
</comment>
<accession>A0A5C5G1N2</accession>
<evidence type="ECO:0000256" key="1">
    <source>
        <dbReference type="ARBA" id="ARBA00013134"/>
    </source>
</evidence>
<name>A0A5C5G1N2_9BASI</name>
<feature type="compositionally biased region" description="Pro residues" evidence="3">
    <location>
        <begin position="76"/>
        <end position="88"/>
    </location>
</feature>
<organism evidence="5 6">
    <name type="scientific">Rhodotorula diobovata</name>
    <dbReference type="NCBI Taxonomy" id="5288"/>
    <lineage>
        <taxon>Eukaryota</taxon>
        <taxon>Fungi</taxon>
        <taxon>Dikarya</taxon>
        <taxon>Basidiomycota</taxon>
        <taxon>Pucciniomycotina</taxon>
        <taxon>Microbotryomycetes</taxon>
        <taxon>Sporidiobolales</taxon>
        <taxon>Sporidiobolaceae</taxon>
        <taxon>Rhodotorula</taxon>
    </lineage>
</organism>
<dbReference type="GO" id="GO:0006979">
    <property type="term" value="P:response to oxidative stress"/>
    <property type="evidence" value="ECO:0007669"/>
    <property type="project" value="TreeGrafter"/>
</dbReference>
<keyword evidence="6" id="KW-1185">Reference proteome</keyword>